<keyword evidence="1" id="KW-0472">Membrane</keyword>
<comment type="caution">
    <text evidence="2">The sequence shown here is derived from an EMBL/GenBank/DDBJ whole genome shotgun (WGS) entry which is preliminary data.</text>
</comment>
<keyword evidence="1" id="KW-1133">Transmembrane helix</keyword>
<sequence>MEANVYFFAALVSTGIFLLQFILSIFFGSMDTDIDVNADGNADIDMSSVLSFKGLIHFCMGFGWFMYLCQPPYIVLHYLGAVISGSFFVFVLAWIYKLCYKLKQENKPEQGEELIGRKCEIYTRCQEQEQAGTDYVVYIAINGAQRELTVRSIQGKSYREGDILTLKDYKEGIYYID</sequence>
<evidence type="ECO:0000313" key="2">
    <source>
        <dbReference type="EMBL" id="KDS47823.1"/>
    </source>
</evidence>
<dbReference type="EMBL" id="JNHM01000093">
    <property type="protein sequence ID" value="KDS47823.1"/>
    <property type="molecule type" value="Genomic_DNA"/>
</dbReference>
<keyword evidence="1" id="KW-0812">Transmembrane</keyword>
<feature type="transmembrane region" description="Helical" evidence="1">
    <location>
        <begin position="73"/>
        <end position="96"/>
    </location>
</feature>
<accession>A0A069S8W0</accession>
<protein>
    <recommendedName>
        <fullName evidence="4">Transmembrane protein</fullName>
    </recommendedName>
</protein>
<feature type="transmembrane region" description="Helical" evidence="1">
    <location>
        <begin position="49"/>
        <end position="67"/>
    </location>
</feature>
<reference evidence="2 3" key="1">
    <citation type="submission" date="2014-04" db="EMBL/GenBank/DDBJ databases">
        <authorList>
            <person name="Sears C."/>
            <person name="Carroll K."/>
            <person name="Sack B.R."/>
            <person name="Qadri F."/>
            <person name="Myers L.L."/>
            <person name="Chung G.-T."/>
            <person name="Escheverria P."/>
            <person name="Fraser C.M."/>
            <person name="Sadzewicz L."/>
            <person name="Shefchek K.A."/>
            <person name="Tallon L."/>
            <person name="Das S.P."/>
            <person name="Daugherty S."/>
            <person name="Mongodin E.F."/>
        </authorList>
    </citation>
    <scope>NUCLEOTIDE SEQUENCE [LARGE SCALE GENOMIC DNA]</scope>
    <source>
        <strain evidence="2 3">3975 RP4</strain>
    </source>
</reference>
<evidence type="ECO:0000313" key="3">
    <source>
        <dbReference type="Proteomes" id="UP000027661"/>
    </source>
</evidence>
<dbReference type="AlphaFoldDB" id="A0A069S8W0"/>
<feature type="transmembrane region" description="Helical" evidence="1">
    <location>
        <begin position="6"/>
        <end position="28"/>
    </location>
</feature>
<evidence type="ECO:0008006" key="4">
    <source>
        <dbReference type="Google" id="ProtNLM"/>
    </source>
</evidence>
<organism evidence="2 3">
    <name type="scientific">Phocaeicola vulgatus str. 3975 RP4</name>
    <dbReference type="NCBI Taxonomy" id="1339352"/>
    <lineage>
        <taxon>Bacteria</taxon>
        <taxon>Pseudomonadati</taxon>
        <taxon>Bacteroidota</taxon>
        <taxon>Bacteroidia</taxon>
        <taxon>Bacteroidales</taxon>
        <taxon>Bacteroidaceae</taxon>
        <taxon>Phocaeicola</taxon>
    </lineage>
</organism>
<gene>
    <name evidence="2" type="ORF">M099_3386</name>
</gene>
<dbReference type="PATRIC" id="fig|1339352.3.peg.3211"/>
<dbReference type="RefSeq" id="WP_005849873.1">
    <property type="nucleotide sequence ID" value="NZ_JNHM01000093.1"/>
</dbReference>
<evidence type="ECO:0000256" key="1">
    <source>
        <dbReference type="SAM" id="Phobius"/>
    </source>
</evidence>
<name>A0A069S8W0_PHOVU</name>
<proteinExistence type="predicted"/>
<dbReference type="Proteomes" id="UP000027661">
    <property type="component" value="Unassembled WGS sequence"/>
</dbReference>